<reference evidence="1 2" key="1">
    <citation type="submission" date="2020-10" db="EMBL/GenBank/DDBJ databases">
        <title>ChiBAC.</title>
        <authorList>
            <person name="Zenner C."/>
            <person name="Hitch T.C.A."/>
            <person name="Clavel T."/>
        </authorList>
    </citation>
    <scope>NUCLEOTIDE SEQUENCE [LARGE SCALE GENOMIC DNA]</scope>
    <source>
        <strain evidence="1 2">DSM 109015</strain>
    </source>
</reference>
<keyword evidence="2" id="KW-1185">Reference proteome</keyword>
<dbReference type="Proteomes" id="UP000768567">
    <property type="component" value="Unassembled WGS sequence"/>
</dbReference>
<dbReference type="EMBL" id="JADCKC010000001">
    <property type="protein sequence ID" value="MBE5036690.1"/>
    <property type="molecule type" value="Genomic_DNA"/>
</dbReference>
<organism evidence="1 2">
    <name type="scientific">Gemmiger gallinarum</name>
    <dbReference type="NCBI Taxonomy" id="2779354"/>
    <lineage>
        <taxon>Bacteria</taxon>
        <taxon>Bacillati</taxon>
        <taxon>Bacillota</taxon>
        <taxon>Clostridia</taxon>
        <taxon>Eubacteriales</taxon>
        <taxon>Gemmiger</taxon>
    </lineage>
</organism>
<proteinExistence type="predicted"/>
<evidence type="ECO:0000313" key="2">
    <source>
        <dbReference type="Proteomes" id="UP000768567"/>
    </source>
</evidence>
<protein>
    <submittedName>
        <fullName evidence="1">Uncharacterized protein</fullName>
    </submittedName>
</protein>
<dbReference type="RefSeq" id="WP_193499982.1">
    <property type="nucleotide sequence ID" value="NZ_JADCKC010000001.1"/>
</dbReference>
<sequence>MKMTRRFSFIPVLAAAAALLAAAILFAGLGAGCRIASAPTAPQAVVLSAEPHLPLPNID</sequence>
<name>A0ABR9R0Q4_9FIRM</name>
<comment type="caution">
    <text evidence="1">The sequence shown here is derived from an EMBL/GenBank/DDBJ whole genome shotgun (WGS) entry which is preliminary data.</text>
</comment>
<accession>A0ABR9R0Q4</accession>
<dbReference type="PROSITE" id="PS51257">
    <property type="entry name" value="PROKAR_LIPOPROTEIN"/>
    <property type="match status" value="1"/>
</dbReference>
<gene>
    <name evidence="1" type="ORF">INF35_02650</name>
</gene>
<evidence type="ECO:0000313" key="1">
    <source>
        <dbReference type="EMBL" id="MBE5036690.1"/>
    </source>
</evidence>